<accession>A0A6N2RG08</accession>
<evidence type="ECO:0000313" key="1">
    <source>
        <dbReference type="EMBL" id="VYS79867.1"/>
    </source>
</evidence>
<dbReference type="EMBL" id="CACRSL010000003">
    <property type="protein sequence ID" value="VYS79867.1"/>
    <property type="molecule type" value="Genomic_DNA"/>
</dbReference>
<dbReference type="AlphaFoldDB" id="A0A6N2RG08"/>
<sequence>MLPQIGWIGPVQLAPLLEEARPGLASRCQLLFLPCTDPAKAAALYRENQAGCQGFVFSNPLLYHAVLHRIPKLERYCGCLSIDECDLYRTLFQVAVEYPTLDFAQVLIGLTQPNLKMNGIFPEGHSPVIELSKPEKGGLFPSQEEILARYRQLCRRDDLKLIITQLFALEEPLARAGIPCRVVHPSQESIQRAALDVLSHLKAVEMDGALTVSGVVSALDELDDLRKTQLSKALRDFNKLSSMVLVIRRNQSVFELTTSNARLSELTAGRRECRLTAYLKKVLEFEVCVGWGVGRELASARKNASQALLESRGDRQHRAFILDEKGILSPPLESETLSVELGGISAKARALAKRCSISSGNMQKILSIAKRSPHISSEELAYYLGVEQRSASRILNHLVDAGAAELAYKEQINLRGRPAKIYLLNLDQLEQAEPSPSPQT</sequence>
<dbReference type="InterPro" id="IPR036390">
    <property type="entry name" value="WH_DNA-bd_sf"/>
</dbReference>
<protein>
    <submittedName>
        <fullName evidence="1">Uncharacterized protein</fullName>
    </submittedName>
</protein>
<reference evidence="1" key="1">
    <citation type="submission" date="2019-11" db="EMBL/GenBank/DDBJ databases">
        <authorList>
            <person name="Feng L."/>
        </authorList>
    </citation>
    <scope>NUCLEOTIDE SEQUENCE</scope>
    <source>
        <strain evidence="1">AundefinedLFYP135</strain>
    </source>
</reference>
<proteinExistence type="predicted"/>
<dbReference type="SUPFAM" id="SSF46785">
    <property type="entry name" value="Winged helix' DNA-binding domain"/>
    <property type="match status" value="1"/>
</dbReference>
<gene>
    <name evidence="1" type="ORF">AULFYP135_00413</name>
</gene>
<organism evidence="1">
    <name type="scientific">uncultured Anaerotruncus sp</name>
    <dbReference type="NCBI Taxonomy" id="905011"/>
    <lineage>
        <taxon>Bacteria</taxon>
        <taxon>Bacillati</taxon>
        <taxon>Bacillota</taxon>
        <taxon>Clostridia</taxon>
        <taxon>Eubacteriales</taxon>
        <taxon>Oscillospiraceae</taxon>
        <taxon>Anaerotruncus</taxon>
        <taxon>environmental samples</taxon>
    </lineage>
</organism>
<name>A0A6N2RG08_9FIRM</name>